<gene>
    <name evidence="2" type="ORF">V1264_023991</name>
</gene>
<reference evidence="2 3" key="1">
    <citation type="submission" date="2024-02" db="EMBL/GenBank/DDBJ databases">
        <title>Chromosome-scale genome assembly of the rough periwinkle Littorina saxatilis.</title>
        <authorList>
            <person name="De Jode A."/>
            <person name="Faria R."/>
            <person name="Formenti G."/>
            <person name="Sims Y."/>
            <person name="Smith T.P."/>
            <person name="Tracey A."/>
            <person name="Wood J.M.D."/>
            <person name="Zagrodzka Z.B."/>
            <person name="Johannesson K."/>
            <person name="Butlin R.K."/>
            <person name="Leder E.H."/>
        </authorList>
    </citation>
    <scope>NUCLEOTIDE SEQUENCE [LARGE SCALE GENOMIC DNA]</scope>
    <source>
        <strain evidence="2">Snail1</strain>
        <tissue evidence="2">Muscle</tissue>
    </source>
</reference>
<keyword evidence="1" id="KW-0472">Membrane</keyword>
<feature type="transmembrane region" description="Helical" evidence="1">
    <location>
        <begin position="12"/>
        <end position="31"/>
    </location>
</feature>
<accession>A0AAN9B8A0</accession>
<dbReference type="AlphaFoldDB" id="A0AAN9B8A0"/>
<feature type="transmembrane region" description="Helical" evidence="1">
    <location>
        <begin position="103"/>
        <end position="124"/>
    </location>
</feature>
<evidence type="ECO:0000313" key="3">
    <source>
        <dbReference type="Proteomes" id="UP001374579"/>
    </source>
</evidence>
<name>A0AAN9B8A0_9CAEN</name>
<keyword evidence="3" id="KW-1185">Reference proteome</keyword>
<comment type="caution">
    <text evidence="2">The sequence shown here is derived from an EMBL/GenBank/DDBJ whole genome shotgun (WGS) entry which is preliminary data.</text>
</comment>
<proteinExistence type="predicted"/>
<evidence type="ECO:0000256" key="1">
    <source>
        <dbReference type="SAM" id="Phobius"/>
    </source>
</evidence>
<dbReference type="Proteomes" id="UP001374579">
    <property type="component" value="Unassembled WGS sequence"/>
</dbReference>
<evidence type="ECO:0000313" key="2">
    <source>
        <dbReference type="EMBL" id="KAK7101156.1"/>
    </source>
</evidence>
<keyword evidence="1" id="KW-1133">Transmembrane helix</keyword>
<sequence length="127" mass="14902">MMNFKFHHNTAMGIAVVLGELVSMLFYFRKFPWVRAFMIGDRYLLPAIICDTGLVSLLKLVMENFWDVKTPEEMMVLSGGCGLMYLCFESPHVPHNQRILVRFFLHALHKLTLVFVMCWALVYFKDY</sequence>
<protein>
    <submittedName>
        <fullName evidence="2">Uncharacterized protein</fullName>
    </submittedName>
</protein>
<organism evidence="2 3">
    <name type="scientific">Littorina saxatilis</name>
    <dbReference type="NCBI Taxonomy" id="31220"/>
    <lineage>
        <taxon>Eukaryota</taxon>
        <taxon>Metazoa</taxon>
        <taxon>Spiralia</taxon>
        <taxon>Lophotrochozoa</taxon>
        <taxon>Mollusca</taxon>
        <taxon>Gastropoda</taxon>
        <taxon>Caenogastropoda</taxon>
        <taxon>Littorinimorpha</taxon>
        <taxon>Littorinoidea</taxon>
        <taxon>Littorinidae</taxon>
        <taxon>Littorina</taxon>
    </lineage>
</organism>
<keyword evidence="1" id="KW-0812">Transmembrane</keyword>
<dbReference type="EMBL" id="JBAMIC010000011">
    <property type="protein sequence ID" value="KAK7101156.1"/>
    <property type="molecule type" value="Genomic_DNA"/>
</dbReference>